<dbReference type="VEuPathDB" id="VectorBase:HLOH_058353"/>
<evidence type="ECO:0000313" key="3">
    <source>
        <dbReference type="Proteomes" id="UP000821853"/>
    </source>
</evidence>
<gene>
    <name evidence="2" type="ORF">HPB48_020995</name>
</gene>
<evidence type="ECO:0000313" key="2">
    <source>
        <dbReference type="EMBL" id="KAH9374680.1"/>
    </source>
</evidence>
<organism evidence="2 3">
    <name type="scientific">Haemaphysalis longicornis</name>
    <name type="common">Bush tick</name>
    <dbReference type="NCBI Taxonomy" id="44386"/>
    <lineage>
        <taxon>Eukaryota</taxon>
        <taxon>Metazoa</taxon>
        <taxon>Ecdysozoa</taxon>
        <taxon>Arthropoda</taxon>
        <taxon>Chelicerata</taxon>
        <taxon>Arachnida</taxon>
        <taxon>Acari</taxon>
        <taxon>Parasitiformes</taxon>
        <taxon>Ixodida</taxon>
        <taxon>Ixodoidea</taxon>
        <taxon>Ixodidae</taxon>
        <taxon>Haemaphysalinae</taxon>
        <taxon>Haemaphysalis</taxon>
    </lineage>
</organism>
<sequence length="187" mass="21697">MRKTNPKEHEFLHELMHRVTTPGSARLMRQELSAQAGHGRLLHAQSRSAERHLRDWRQHRGGRIGGPRKTTHAAFKRRRKKLTTAGFATESSKRLGQRSGSLFLRADRATQRTTDSARLFFSNEDVNKYTLNWRGAMPTLRELRTLISFRRRKDQADYESTEKCTDKMTSTDMDNLTSKIVLSLKRC</sequence>
<reference evidence="2 3" key="1">
    <citation type="journal article" date="2020" name="Cell">
        <title>Large-Scale Comparative Analyses of Tick Genomes Elucidate Their Genetic Diversity and Vector Capacities.</title>
        <authorList>
            <consortium name="Tick Genome and Microbiome Consortium (TIGMIC)"/>
            <person name="Jia N."/>
            <person name="Wang J."/>
            <person name="Shi W."/>
            <person name="Du L."/>
            <person name="Sun Y."/>
            <person name="Zhan W."/>
            <person name="Jiang J.F."/>
            <person name="Wang Q."/>
            <person name="Zhang B."/>
            <person name="Ji P."/>
            <person name="Bell-Sakyi L."/>
            <person name="Cui X.M."/>
            <person name="Yuan T.T."/>
            <person name="Jiang B.G."/>
            <person name="Yang W.F."/>
            <person name="Lam T.T."/>
            <person name="Chang Q.C."/>
            <person name="Ding S.J."/>
            <person name="Wang X.J."/>
            <person name="Zhu J.G."/>
            <person name="Ruan X.D."/>
            <person name="Zhao L."/>
            <person name="Wei J.T."/>
            <person name="Ye R.Z."/>
            <person name="Que T.C."/>
            <person name="Du C.H."/>
            <person name="Zhou Y.H."/>
            <person name="Cheng J.X."/>
            <person name="Dai P.F."/>
            <person name="Guo W.B."/>
            <person name="Han X.H."/>
            <person name="Huang E.J."/>
            <person name="Li L.F."/>
            <person name="Wei W."/>
            <person name="Gao Y.C."/>
            <person name="Liu J.Z."/>
            <person name="Shao H.Z."/>
            <person name="Wang X."/>
            <person name="Wang C.C."/>
            <person name="Yang T.C."/>
            <person name="Huo Q.B."/>
            <person name="Li W."/>
            <person name="Chen H.Y."/>
            <person name="Chen S.E."/>
            <person name="Zhou L.G."/>
            <person name="Ni X.B."/>
            <person name="Tian J.H."/>
            <person name="Sheng Y."/>
            <person name="Liu T."/>
            <person name="Pan Y.S."/>
            <person name="Xia L.Y."/>
            <person name="Li J."/>
            <person name="Zhao F."/>
            <person name="Cao W.C."/>
        </authorList>
    </citation>
    <scope>NUCLEOTIDE SEQUENCE [LARGE SCALE GENOMIC DNA]</scope>
    <source>
        <strain evidence="2">HaeL-2018</strain>
    </source>
</reference>
<feature type="region of interest" description="Disordered" evidence="1">
    <location>
        <begin position="45"/>
        <end position="72"/>
    </location>
</feature>
<dbReference type="AlphaFoldDB" id="A0A9J6GJN5"/>
<dbReference type="Proteomes" id="UP000821853">
    <property type="component" value="Chromosome 5"/>
</dbReference>
<proteinExistence type="predicted"/>
<feature type="compositionally biased region" description="Basic and acidic residues" evidence="1">
    <location>
        <begin position="48"/>
        <end position="58"/>
    </location>
</feature>
<evidence type="ECO:0000256" key="1">
    <source>
        <dbReference type="SAM" id="MobiDB-lite"/>
    </source>
</evidence>
<comment type="caution">
    <text evidence="2">The sequence shown here is derived from an EMBL/GenBank/DDBJ whole genome shotgun (WGS) entry which is preliminary data.</text>
</comment>
<dbReference type="EMBL" id="JABSTR010000007">
    <property type="protein sequence ID" value="KAH9374680.1"/>
    <property type="molecule type" value="Genomic_DNA"/>
</dbReference>
<protein>
    <submittedName>
        <fullName evidence="2">Uncharacterized protein</fullName>
    </submittedName>
</protein>
<keyword evidence="3" id="KW-1185">Reference proteome</keyword>
<accession>A0A9J6GJN5</accession>
<name>A0A9J6GJN5_HAELO</name>